<comment type="similarity">
    <text evidence="1">Belongs to the arrestin family.</text>
</comment>
<reference evidence="4" key="2">
    <citation type="submission" date="2025-08" db="UniProtKB">
        <authorList>
            <consortium name="Ensembl"/>
        </authorList>
    </citation>
    <scope>IDENTIFICATION</scope>
</reference>
<dbReference type="Proteomes" id="UP000265040">
    <property type="component" value="Chromosome 9"/>
</dbReference>
<protein>
    <recommendedName>
        <fullName evidence="3">Arrestin C-terminal-like domain-containing protein</fullName>
    </recommendedName>
</protein>
<reference evidence="4" key="3">
    <citation type="submission" date="2025-09" db="UniProtKB">
        <authorList>
            <consortium name="Ensembl"/>
        </authorList>
    </citation>
    <scope>IDENTIFICATION</scope>
</reference>
<dbReference type="InterPro" id="IPR014752">
    <property type="entry name" value="Arrestin-like_C"/>
</dbReference>
<dbReference type="STRING" id="64144.ENSATEP00000004999"/>
<dbReference type="Gene3D" id="2.60.40.640">
    <property type="match status" value="2"/>
</dbReference>
<dbReference type="InParanoid" id="A0A3Q1HCF7"/>
<reference evidence="4" key="1">
    <citation type="submission" date="2021-04" db="EMBL/GenBank/DDBJ databases">
        <authorList>
            <consortium name="Wellcome Sanger Institute Data Sharing"/>
        </authorList>
    </citation>
    <scope>NUCLEOTIDE SEQUENCE [LARGE SCALE GENOMIC DNA]</scope>
</reference>
<proteinExistence type="inferred from homology"/>
<evidence type="ECO:0000313" key="4">
    <source>
        <dbReference type="Ensembl" id="ENSATEP00000004999.2"/>
    </source>
</evidence>
<feature type="domain" description="Arrestin C-terminal-like" evidence="3">
    <location>
        <begin position="169"/>
        <end position="296"/>
    </location>
</feature>
<dbReference type="OrthoDB" id="7785529at2759"/>
<sequence>MPSVKSLTMTYDALNERSTFSEGDALTGTVTLALEKEITAQALFVKIKGDAEVRWTTRSGDHTHTHSAHRRYFKLKQYLIPESSKDTAVPQGIHVYKFRFDLPPGGMPSSFRGTHGKIVYKLEAVLSRSWRMNSTVEKEIHFASKFYPDLSSLMSQQVGSTNKQMGLFSKGHTHMDVTIDRRAYAPGETMTILARINNSSSKEMTPKFSLIQDVVYHANSSTKRENKVIHKVVDNCVKPQTQMEVKCQIEIPPDQMQTIQNCDILSVGYHVKVYLDISFAIDPEVILPVIILHHDLVPGRQPGTFPVGGFGGPSNSDFLPPAMSVGPYPAGGFAGPSNSAFPPPGPSAGPHSAVGIGGSNNFPPPGASMAPYPAGGFGGPMGSDFPAPAVPVGPYPASPGNYGSSGAQSYSAPPPVYPDNPPMYPGPPSVHPAQPPHMSGSYSNAGPPLASPYGSPLASSSSSSVLHPPPSAPTFPTPVPAQELQPPPSYASLNVSPTAPTFSLLPSAPMMNTNFLSQSDEAPPAYSPSFLSSDTKGSDTKK</sequence>
<feature type="compositionally biased region" description="Polar residues" evidence="2">
    <location>
        <begin position="510"/>
        <end position="520"/>
    </location>
</feature>
<accession>A0A3Q1HCF7</accession>
<feature type="region of interest" description="Disordered" evidence="2">
    <location>
        <begin position="338"/>
        <end position="360"/>
    </location>
</feature>
<dbReference type="RefSeq" id="XP_033182066.1">
    <property type="nucleotide sequence ID" value="XM_033326175.1"/>
</dbReference>
<name>A0A3Q1HCF7_ANATE</name>
<dbReference type="GO" id="GO:0005737">
    <property type="term" value="C:cytoplasm"/>
    <property type="evidence" value="ECO:0007669"/>
    <property type="project" value="TreeGrafter"/>
</dbReference>
<dbReference type="PANTHER" id="PTHR11188">
    <property type="entry name" value="ARRESTIN DOMAIN CONTAINING PROTEIN"/>
    <property type="match status" value="1"/>
</dbReference>
<dbReference type="AlphaFoldDB" id="A0A3Q1HCF7"/>
<dbReference type="SUPFAM" id="SSF81296">
    <property type="entry name" value="E set domains"/>
    <property type="match status" value="2"/>
</dbReference>
<feature type="compositionally biased region" description="Low complexity" evidence="2">
    <location>
        <begin position="447"/>
        <end position="466"/>
    </location>
</feature>
<dbReference type="GeneTree" id="ENSGT00940000164012"/>
<dbReference type="InterPro" id="IPR011022">
    <property type="entry name" value="Arrestin_C-like"/>
</dbReference>
<feature type="region of interest" description="Disordered" evidence="2">
    <location>
        <begin position="403"/>
        <end position="542"/>
    </location>
</feature>
<dbReference type="InterPro" id="IPR011021">
    <property type="entry name" value="Arrestin-like_N"/>
</dbReference>
<feature type="compositionally biased region" description="Polar residues" evidence="2">
    <location>
        <begin position="491"/>
        <end position="501"/>
    </location>
</feature>
<dbReference type="GO" id="GO:0015031">
    <property type="term" value="P:protein transport"/>
    <property type="evidence" value="ECO:0007669"/>
    <property type="project" value="TreeGrafter"/>
</dbReference>
<evidence type="ECO:0000256" key="2">
    <source>
        <dbReference type="SAM" id="MobiDB-lite"/>
    </source>
</evidence>
<dbReference type="Ensembl" id="ENSATET00000005082.3">
    <property type="protein sequence ID" value="ENSATEP00000004999.2"/>
    <property type="gene ID" value="ENSATEG00000003484.3"/>
</dbReference>
<dbReference type="GeneID" id="113150452"/>
<evidence type="ECO:0000259" key="3">
    <source>
        <dbReference type="SMART" id="SM01017"/>
    </source>
</evidence>
<feature type="compositionally biased region" description="Pro residues" evidence="2">
    <location>
        <begin position="412"/>
        <end position="435"/>
    </location>
</feature>
<evidence type="ECO:0000313" key="5">
    <source>
        <dbReference type="Proteomes" id="UP000265040"/>
    </source>
</evidence>
<feature type="compositionally biased region" description="Pro residues" evidence="2">
    <location>
        <begin position="467"/>
        <end position="489"/>
    </location>
</feature>
<organism evidence="4 5">
    <name type="scientific">Anabas testudineus</name>
    <name type="common">Climbing perch</name>
    <name type="synonym">Anthias testudineus</name>
    <dbReference type="NCBI Taxonomy" id="64144"/>
    <lineage>
        <taxon>Eukaryota</taxon>
        <taxon>Metazoa</taxon>
        <taxon>Chordata</taxon>
        <taxon>Craniata</taxon>
        <taxon>Vertebrata</taxon>
        <taxon>Euteleostomi</taxon>
        <taxon>Actinopterygii</taxon>
        <taxon>Neopterygii</taxon>
        <taxon>Teleostei</taxon>
        <taxon>Neoteleostei</taxon>
        <taxon>Acanthomorphata</taxon>
        <taxon>Anabantaria</taxon>
        <taxon>Anabantiformes</taxon>
        <taxon>Anabantoidei</taxon>
        <taxon>Anabantidae</taxon>
        <taxon>Anabas</taxon>
    </lineage>
</organism>
<dbReference type="SMART" id="SM01017">
    <property type="entry name" value="Arrestin_C"/>
    <property type="match status" value="1"/>
</dbReference>
<dbReference type="InterPro" id="IPR014756">
    <property type="entry name" value="Ig_E-set"/>
</dbReference>
<keyword evidence="5" id="KW-1185">Reference proteome</keyword>
<dbReference type="GO" id="GO:0005886">
    <property type="term" value="C:plasma membrane"/>
    <property type="evidence" value="ECO:0007669"/>
    <property type="project" value="TreeGrafter"/>
</dbReference>
<dbReference type="Pfam" id="PF02752">
    <property type="entry name" value="Arrestin_C"/>
    <property type="match status" value="1"/>
</dbReference>
<dbReference type="Pfam" id="PF00339">
    <property type="entry name" value="Arrestin_N"/>
    <property type="match status" value="1"/>
</dbReference>
<dbReference type="PANTHER" id="PTHR11188:SF135">
    <property type="entry name" value="ARRESTIN DOMAIN CONTAINING 3-LIKE-RELATED"/>
    <property type="match status" value="1"/>
</dbReference>
<dbReference type="GO" id="GO:0007399">
    <property type="term" value="P:nervous system development"/>
    <property type="evidence" value="ECO:0007669"/>
    <property type="project" value="UniProtKB-ARBA"/>
</dbReference>
<dbReference type="InterPro" id="IPR050357">
    <property type="entry name" value="Arrestin_domain-protein"/>
</dbReference>
<evidence type="ECO:0000256" key="1">
    <source>
        <dbReference type="ARBA" id="ARBA00005298"/>
    </source>
</evidence>